<dbReference type="GO" id="GO:0042407">
    <property type="term" value="P:cristae formation"/>
    <property type="evidence" value="ECO:0007669"/>
    <property type="project" value="TreeGrafter"/>
</dbReference>
<reference evidence="8" key="1">
    <citation type="submission" date="2018-10" db="EMBL/GenBank/DDBJ databases">
        <title>Transcriptome assembly of Aceria tosichella (Wheat curl mite) Type 2.</title>
        <authorList>
            <person name="Scully E.D."/>
            <person name="Geib S.M."/>
            <person name="Palmer N.A."/>
            <person name="Gupta A.K."/>
            <person name="Sarath G."/>
            <person name="Tatineni S."/>
        </authorList>
    </citation>
    <scope>NUCLEOTIDE SEQUENCE</scope>
    <source>
        <strain evidence="8">LincolnNE</strain>
    </source>
</reference>
<dbReference type="EMBL" id="GGYP01000768">
    <property type="protein sequence ID" value="MDE45539.1"/>
    <property type="molecule type" value="Transcribed_RNA"/>
</dbReference>
<dbReference type="AlphaFoldDB" id="A0A6G1S5A2"/>
<evidence type="ECO:0000256" key="3">
    <source>
        <dbReference type="ARBA" id="ARBA00022792"/>
    </source>
</evidence>
<evidence type="ECO:0000256" key="2">
    <source>
        <dbReference type="ARBA" id="ARBA00022692"/>
    </source>
</evidence>
<evidence type="ECO:0000256" key="1">
    <source>
        <dbReference type="ARBA" id="ARBA00010877"/>
    </source>
</evidence>
<protein>
    <recommendedName>
        <fullName evidence="7">MICOS complex subunit MIC60</fullName>
    </recommendedName>
    <alternativeName>
        <fullName evidence="7">Mitofilin</fullName>
    </alternativeName>
</protein>
<keyword evidence="6" id="KW-0472">Membrane</keyword>
<evidence type="ECO:0000256" key="6">
    <source>
        <dbReference type="ARBA" id="ARBA00023136"/>
    </source>
</evidence>
<dbReference type="GO" id="GO:0061617">
    <property type="term" value="C:MICOS complex"/>
    <property type="evidence" value="ECO:0007669"/>
    <property type="project" value="TreeGrafter"/>
</dbReference>
<evidence type="ECO:0000256" key="4">
    <source>
        <dbReference type="ARBA" id="ARBA00022989"/>
    </source>
</evidence>
<sequence length="240" mass="27034">MASDEMDVGVSLINKIRELEAHLEAQRQIQQTETPARLLWMSCQSLLDRLRHAPPEPIEKDPAYDLLKQYAADQNPLAISIVDSLPAEALKVGVQSEQSLSERFNKVNNVCKRVALVDSHGGGLGKYLLSYMQSMLIFDKHESFEDEIKGKKLVDPTKWTTHDILARVRYSLSNHDLEQAIRYANQLKGQPRVVARDWVKDARSHLATRQAFGALSTHAVAIAVESVMNNSPRDYQSSQD</sequence>
<keyword evidence="5 7" id="KW-0496">Mitochondrion</keyword>
<comment type="subcellular location">
    <subcellularLocation>
        <location evidence="7">Mitochondrion inner membrane</location>
        <topology evidence="7">Single-pass membrane protein</topology>
    </subcellularLocation>
</comment>
<gene>
    <name evidence="8" type="ORF">g.2412</name>
</gene>
<evidence type="ECO:0000256" key="5">
    <source>
        <dbReference type="ARBA" id="ARBA00023128"/>
    </source>
</evidence>
<proteinExistence type="inferred from homology"/>
<comment type="function">
    <text evidence="7">Component of the MICOS complex, a large protein complex of the mitochondrial inner membrane that plays crucial roles in the maintenance of crista junctions, inner membrane architecture, and formation of contact sites to the outer membrane.</text>
</comment>
<dbReference type="PANTHER" id="PTHR15415">
    <property type="entry name" value="MITOFILIN"/>
    <property type="match status" value="1"/>
</dbReference>
<organism evidence="8">
    <name type="scientific">Aceria tosichella</name>
    <name type="common">wheat curl mite</name>
    <dbReference type="NCBI Taxonomy" id="561515"/>
    <lineage>
        <taxon>Eukaryota</taxon>
        <taxon>Metazoa</taxon>
        <taxon>Ecdysozoa</taxon>
        <taxon>Arthropoda</taxon>
        <taxon>Chelicerata</taxon>
        <taxon>Arachnida</taxon>
        <taxon>Acari</taxon>
        <taxon>Acariformes</taxon>
        <taxon>Trombidiformes</taxon>
        <taxon>Prostigmata</taxon>
        <taxon>Eupodina</taxon>
        <taxon>Eriophyoidea</taxon>
        <taxon>Eriophyidae</taxon>
        <taxon>Eriophyinae</taxon>
        <taxon>Aceriini</taxon>
        <taxon>Aceria</taxon>
    </lineage>
</organism>
<comment type="subunit">
    <text evidence="7">Component of the mitochondrial contact site and cristae organizing system (MICOS) complex.</text>
</comment>
<evidence type="ECO:0000256" key="7">
    <source>
        <dbReference type="RuleBase" id="RU363000"/>
    </source>
</evidence>
<keyword evidence="2 7" id="KW-0812">Transmembrane</keyword>
<keyword evidence="4" id="KW-1133">Transmembrane helix</keyword>
<evidence type="ECO:0000313" key="8">
    <source>
        <dbReference type="EMBL" id="MDE45539.1"/>
    </source>
</evidence>
<dbReference type="Pfam" id="PF09731">
    <property type="entry name" value="Mitofilin"/>
    <property type="match status" value="1"/>
</dbReference>
<accession>A0A6G1S5A2</accession>
<keyword evidence="3 7" id="KW-0999">Mitochondrion inner membrane</keyword>
<comment type="similarity">
    <text evidence="1 7">Belongs to the MICOS complex subunit Mic60 family.</text>
</comment>
<dbReference type="PANTHER" id="PTHR15415:SF7">
    <property type="entry name" value="MICOS COMPLEX SUBUNIT MIC60"/>
    <property type="match status" value="1"/>
</dbReference>
<dbReference type="InterPro" id="IPR019133">
    <property type="entry name" value="MIC60"/>
</dbReference>
<name>A0A6G1S5A2_9ACAR</name>